<evidence type="ECO:0000259" key="5">
    <source>
        <dbReference type="PROSITE" id="PS50075"/>
    </source>
</evidence>
<dbReference type="SMART" id="SM01294">
    <property type="entry name" value="PKS_PP_betabranch"/>
    <property type="match status" value="1"/>
</dbReference>
<dbReference type="InterPro" id="IPR020806">
    <property type="entry name" value="PKS_PP-bd"/>
</dbReference>
<keyword evidence="3" id="KW-0597">Phosphoprotein</keyword>
<evidence type="ECO:0000256" key="2">
    <source>
        <dbReference type="ARBA" id="ARBA00022450"/>
    </source>
</evidence>
<evidence type="ECO:0000256" key="1">
    <source>
        <dbReference type="ARBA" id="ARBA00001957"/>
    </source>
</evidence>
<name>K7R6H1_STRRG</name>
<organism evidence="6">
    <name type="scientific">Streptomyces rugosporus</name>
    <dbReference type="NCBI Taxonomy" id="295838"/>
    <lineage>
        <taxon>Bacteria</taxon>
        <taxon>Bacillati</taxon>
        <taxon>Actinomycetota</taxon>
        <taxon>Actinomycetes</taxon>
        <taxon>Kitasatosporales</taxon>
        <taxon>Streptomycetaceae</taxon>
        <taxon>Streptomyces</taxon>
    </lineage>
</organism>
<dbReference type="SUPFAM" id="SSF47336">
    <property type="entry name" value="ACP-like"/>
    <property type="match status" value="1"/>
</dbReference>
<sequence>MSGRDHTFSLALPVDGTRSAPRRYAEVEIGRDERPPHWWVALFLAFLHRHTGVEHLHLLGATADDGNVAVHGFAVLATDTLAGLAARVRAALPAPIARTRPAPGARILAGLPSSGDQADLRLDLAGGRAALVADETLWGRPTLTRLAAQLTAMSRLGDDTTPIGELPMVDPASPSPGWNDTAMTWPEGTYLDLFTARAAAVPSAPAIVEGDRVTTFADLAAAVAAPKGSGDRLGLAAGGIAAAKELNGEALANLTHWIGATYEVGPGDRAAWLGAADDPGQAAEWMPYLALGAAVHVGDTVGRTPEQVRDWLLDSGITHATVGAALARRLWALPWPESTPLRVMVTPAEHLHQGPPEGLPFQVVTVHDSLAHVGAKPGTVLAGTPIANTRAYVLDTAGAEVPPGVIGHLRLAGPAETPRATGDLARRHQDGAVELLGRADSQVKVRGYRVLPAEAERVVAGLPGVEAAVVTASAEGELIAYVAGADQVTAEQVRADAGERLPYWMVPGTVVVMAELPERPGGEVDRAALRPPGESPRAGLTSEYVEPSGAVEKELATLWAQFLNVGTVGARDNFFELGGYSVIAVRLMSATAEAFEVELVLADLYEHPTVTALAAHIDALRKGR</sequence>
<comment type="cofactor">
    <cofactor evidence="1">
        <name>pantetheine 4'-phosphate</name>
        <dbReference type="ChEBI" id="CHEBI:47942"/>
    </cofactor>
</comment>
<dbReference type="PROSITE" id="PS50075">
    <property type="entry name" value="CARRIER"/>
    <property type="match status" value="1"/>
</dbReference>
<dbReference type="SUPFAM" id="SSF56801">
    <property type="entry name" value="Acetyl-CoA synthetase-like"/>
    <property type="match status" value="1"/>
</dbReference>
<dbReference type="Gene3D" id="3.30.300.30">
    <property type="match status" value="1"/>
</dbReference>
<feature type="region of interest" description="Disordered" evidence="4">
    <location>
        <begin position="522"/>
        <end position="541"/>
    </location>
</feature>
<reference evidence="6" key="2">
    <citation type="journal article" date="2012" name="J. Am. Chem. Soc.">
        <title>Insights into pyrroindomycin biosynthesis reveal a uniform paradigm for tetramate/tetronate formation.</title>
        <authorList>
            <person name="Wu Q."/>
            <person name="Wu Z."/>
            <person name="Qu X."/>
            <person name="Liu W."/>
        </authorList>
    </citation>
    <scope>NUCLEOTIDE SEQUENCE</scope>
    <source>
        <strain evidence="6">NRRL 21084</strain>
    </source>
</reference>
<reference evidence="6" key="1">
    <citation type="journal article" date="2012" name="Chem. Biol.">
        <title>Quartromicin biosynthesis: two alternative polyketide chains produced by one polyketide synthase assembly line.</title>
        <authorList>
            <person name="He H.Y."/>
            <person name="Pan H.X."/>
            <person name="Wu L.F."/>
            <person name="Zhang B.B."/>
            <person name="Chai H.B."/>
            <person name="Liu W."/>
            <person name="Tang G.L."/>
        </authorList>
    </citation>
    <scope>NUCLEOTIDE SEQUENCE</scope>
    <source>
        <strain evidence="6">NRRL 21084</strain>
    </source>
</reference>
<dbReference type="EMBL" id="JX042309">
    <property type="protein sequence ID" value="AFV71336.1"/>
    <property type="molecule type" value="Genomic_DNA"/>
</dbReference>
<dbReference type="GO" id="GO:0031177">
    <property type="term" value="F:phosphopantetheine binding"/>
    <property type="evidence" value="ECO:0007669"/>
    <property type="project" value="InterPro"/>
</dbReference>
<dbReference type="SMART" id="SM00823">
    <property type="entry name" value="PKS_PP"/>
    <property type="match status" value="1"/>
</dbReference>
<dbReference type="InterPro" id="IPR045851">
    <property type="entry name" value="AMP-bd_C_sf"/>
</dbReference>
<keyword evidence="2" id="KW-0596">Phosphopantetheine</keyword>
<dbReference type="GO" id="GO:0017000">
    <property type="term" value="P:antibiotic biosynthetic process"/>
    <property type="evidence" value="ECO:0007669"/>
    <property type="project" value="UniProtKB-ARBA"/>
</dbReference>
<dbReference type="SMR" id="K7R6H1"/>
<evidence type="ECO:0000256" key="4">
    <source>
        <dbReference type="SAM" id="MobiDB-lite"/>
    </source>
</evidence>
<dbReference type="Gene3D" id="1.10.1200.10">
    <property type="entry name" value="ACP-like"/>
    <property type="match status" value="1"/>
</dbReference>
<dbReference type="InterPro" id="IPR009081">
    <property type="entry name" value="PP-bd_ACP"/>
</dbReference>
<protein>
    <submittedName>
        <fullName evidence="6">PyrK2</fullName>
    </submittedName>
</protein>
<feature type="domain" description="Carrier" evidence="5">
    <location>
        <begin position="546"/>
        <end position="621"/>
    </location>
</feature>
<dbReference type="Gene3D" id="3.40.50.12780">
    <property type="entry name" value="N-terminal domain of ligase-like"/>
    <property type="match status" value="1"/>
</dbReference>
<dbReference type="InterPro" id="IPR036736">
    <property type="entry name" value="ACP-like_sf"/>
</dbReference>
<dbReference type="Pfam" id="PF00550">
    <property type="entry name" value="PP-binding"/>
    <property type="match status" value="1"/>
</dbReference>
<dbReference type="PANTHER" id="PTHR44845:SF7">
    <property type="entry name" value="PLIPASTATIN SYNTHASE SUBUNIT D"/>
    <property type="match status" value="1"/>
</dbReference>
<dbReference type="AlphaFoldDB" id="K7R6H1"/>
<evidence type="ECO:0000313" key="6">
    <source>
        <dbReference type="EMBL" id="AFV71336.1"/>
    </source>
</evidence>
<dbReference type="InterPro" id="IPR042099">
    <property type="entry name" value="ANL_N_sf"/>
</dbReference>
<dbReference type="PANTHER" id="PTHR44845">
    <property type="entry name" value="CARRIER DOMAIN-CONTAINING PROTEIN"/>
    <property type="match status" value="1"/>
</dbReference>
<evidence type="ECO:0000256" key="3">
    <source>
        <dbReference type="ARBA" id="ARBA00022553"/>
    </source>
</evidence>
<proteinExistence type="predicted"/>
<gene>
    <name evidence="6" type="primary">pyrK2</name>
</gene>
<dbReference type="FunFam" id="1.10.1200.10:FF:000005">
    <property type="entry name" value="Nonribosomal peptide synthetase 1"/>
    <property type="match status" value="1"/>
</dbReference>
<accession>K7R6H1</accession>